<feature type="compositionally biased region" description="Basic and acidic residues" evidence="1">
    <location>
        <begin position="1"/>
        <end position="11"/>
    </location>
</feature>
<accession>A0A6H3NMI8</accession>
<keyword evidence="3" id="KW-1185">Reference proteome</keyword>
<gene>
    <name evidence="2" type="ORF">EHR08_11490</name>
</gene>
<feature type="compositionally biased region" description="Acidic residues" evidence="1">
    <location>
        <begin position="15"/>
        <end position="26"/>
    </location>
</feature>
<organism evidence="2 3">
    <name type="scientific">Leptospira bandrabouensis</name>
    <dbReference type="NCBI Taxonomy" id="2484903"/>
    <lineage>
        <taxon>Bacteria</taxon>
        <taxon>Pseudomonadati</taxon>
        <taxon>Spirochaetota</taxon>
        <taxon>Spirochaetia</taxon>
        <taxon>Leptospirales</taxon>
        <taxon>Leptospiraceae</taxon>
        <taxon>Leptospira</taxon>
    </lineage>
</organism>
<evidence type="ECO:0000313" key="2">
    <source>
        <dbReference type="EMBL" id="TGN13472.1"/>
    </source>
</evidence>
<dbReference type="RefSeq" id="WP_135781422.1">
    <property type="nucleotide sequence ID" value="NZ_RQHU01000014.1"/>
</dbReference>
<dbReference type="AlphaFoldDB" id="A0A6H3NMI8"/>
<protein>
    <submittedName>
        <fullName evidence="2">Uncharacterized protein</fullName>
    </submittedName>
</protein>
<dbReference type="Proteomes" id="UP000297649">
    <property type="component" value="Unassembled WGS sequence"/>
</dbReference>
<feature type="region of interest" description="Disordered" evidence="1">
    <location>
        <begin position="1"/>
        <end position="62"/>
    </location>
</feature>
<proteinExistence type="predicted"/>
<sequence length="201" mass="21674">MENKIETKEQVAVEETSETFTEDVMENSESAQTAVEEGVDTVSGDGTGEPLPEFDQENPSDLKVGNALNPPPEIEEENLVEEASAEDLGIGFIQGEIDHLSEQEKTELGYTISDILATPNQSQSIIVSMVINAILDKVGSVNPNAIEALGQLSTQIVERAATQEYLTLVSEFEGVVSSGLPNATKLSLYSQQLDQFAKRLG</sequence>
<comment type="caution">
    <text evidence="2">The sequence shown here is derived from an EMBL/GenBank/DDBJ whole genome shotgun (WGS) entry which is preliminary data.</text>
</comment>
<name>A0A6H3NMI8_9LEPT</name>
<evidence type="ECO:0000256" key="1">
    <source>
        <dbReference type="SAM" id="MobiDB-lite"/>
    </source>
</evidence>
<evidence type="ECO:0000313" key="3">
    <source>
        <dbReference type="Proteomes" id="UP000297649"/>
    </source>
</evidence>
<reference evidence="2" key="1">
    <citation type="journal article" date="2019" name="PLoS Negl. Trop. Dis.">
        <title>Revisiting the worldwide diversity of Leptospira species in the environment.</title>
        <authorList>
            <person name="Vincent A.T."/>
            <person name="Schiettekatte O."/>
            <person name="Bourhy P."/>
            <person name="Veyrier F.J."/>
            <person name="Picardeau M."/>
        </authorList>
    </citation>
    <scope>NUCLEOTIDE SEQUENCE [LARGE SCALE GENOMIC DNA]</scope>
    <source>
        <strain evidence="2">201601109</strain>
    </source>
</reference>
<dbReference type="EMBL" id="RQHU01000014">
    <property type="protein sequence ID" value="TGN13472.1"/>
    <property type="molecule type" value="Genomic_DNA"/>
</dbReference>